<keyword evidence="2" id="KW-1185">Reference proteome</keyword>
<dbReference type="AlphaFoldDB" id="A0A1H1JBD6"/>
<organism evidence="1 2">
    <name type="scientific">Paraburkholderia tuberum</name>
    <dbReference type="NCBI Taxonomy" id="157910"/>
    <lineage>
        <taxon>Bacteria</taxon>
        <taxon>Pseudomonadati</taxon>
        <taxon>Pseudomonadota</taxon>
        <taxon>Betaproteobacteria</taxon>
        <taxon>Burkholderiales</taxon>
        <taxon>Burkholderiaceae</taxon>
        <taxon>Paraburkholderia</taxon>
    </lineage>
</organism>
<reference evidence="2" key="1">
    <citation type="submission" date="2016-10" db="EMBL/GenBank/DDBJ databases">
        <authorList>
            <person name="Varghese N."/>
            <person name="Submissions S."/>
        </authorList>
    </citation>
    <scope>NUCLEOTIDE SEQUENCE [LARGE SCALE GENOMIC DNA]</scope>
    <source>
        <strain evidence="2">DUS833</strain>
    </source>
</reference>
<gene>
    <name evidence="1" type="ORF">SAMN05445850_4505</name>
</gene>
<evidence type="ECO:0000313" key="2">
    <source>
        <dbReference type="Proteomes" id="UP000199365"/>
    </source>
</evidence>
<evidence type="ECO:0000313" key="1">
    <source>
        <dbReference type="EMBL" id="SDR47080.1"/>
    </source>
</evidence>
<protein>
    <submittedName>
        <fullName evidence="1">Uncharacterized protein</fullName>
    </submittedName>
</protein>
<sequence>MLANVNRNTKVRREPFDALDFIPWNDHHRDAETAEPLLLDDPEAHSAMIDRMLFPRRNG</sequence>
<accession>A0A1H1JBD6</accession>
<dbReference type="EMBL" id="FNKX01000002">
    <property type="protein sequence ID" value="SDR47080.1"/>
    <property type="molecule type" value="Genomic_DNA"/>
</dbReference>
<dbReference type="STRING" id="157910.SAMN05445850_4505"/>
<dbReference type="Proteomes" id="UP000199365">
    <property type="component" value="Unassembled WGS sequence"/>
</dbReference>
<proteinExistence type="predicted"/>
<name>A0A1H1JBD6_9BURK</name>